<dbReference type="SUPFAM" id="SSF52540">
    <property type="entry name" value="P-loop containing nucleoside triphosphate hydrolases"/>
    <property type="match status" value="3"/>
</dbReference>
<evidence type="ECO:0000256" key="6">
    <source>
        <dbReference type="ARBA" id="ARBA00022840"/>
    </source>
</evidence>
<keyword evidence="8 12" id="KW-0472">Membrane</keyword>
<dbReference type="STRING" id="58114.SAMN05216270_12115"/>
<feature type="transmembrane region" description="Helical" evidence="12">
    <location>
        <begin position="77"/>
        <end position="97"/>
    </location>
</feature>
<protein>
    <submittedName>
        <fullName evidence="14">DNA segregation ATPase FtsK/SpoIIIE, S-DNA-T family</fullName>
    </submittedName>
</protein>
<evidence type="ECO:0000256" key="4">
    <source>
        <dbReference type="ARBA" id="ARBA00022737"/>
    </source>
</evidence>
<evidence type="ECO:0000256" key="11">
    <source>
        <dbReference type="SAM" id="MobiDB-lite"/>
    </source>
</evidence>
<dbReference type="InterPro" id="IPR023837">
    <property type="entry name" value="EccCb-like_Actinobacteria"/>
</dbReference>
<dbReference type="InterPro" id="IPR027417">
    <property type="entry name" value="P-loop_NTPase"/>
</dbReference>
<evidence type="ECO:0000256" key="7">
    <source>
        <dbReference type="ARBA" id="ARBA00022989"/>
    </source>
</evidence>
<dbReference type="GO" id="GO:0005524">
    <property type="term" value="F:ATP binding"/>
    <property type="evidence" value="ECO:0007669"/>
    <property type="project" value="UniProtKB-UniRule"/>
</dbReference>
<dbReference type="RefSeq" id="WP_091040233.1">
    <property type="nucleotide sequence ID" value="NZ_FNAD01000021.1"/>
</dbReference>
<dbReference type="GO" id="GO:0005886">
    <property type="term" value="C:plasma membrane"/>
    <property type="evidence" value="ECO:0007669"/>
    <property type="project" value="UniProtKB-SubCell"/>
</dbReference>
<feature type="binding site" evidence="9">
    <location>
        <begin position="494"/>
        <end position="501"/>
    </location>
    <ligand>
        <name>ATP</name>
        <dbReference type="ChEBI" id="CHEBI:30616"/>
    </ligand>
</feature>
<organism evidence="14 15">
    <name type="scientific">Glycomyces harbinensis</name>
    <dbReference type="NCBI Taxonomy" id="58114"/>
    <lineage>
        <taxon>Bacteria</taxon>
        <taxon>Bacillati</taxon>
        <taxon>Actinomycetota</taxon>
        <taxon>Actinomycetes</taxon>
        <taxon>Glycomycetales</taxon>
        <taxon>Glycomycetaceae</taxon>
        <taxon>Glycomyces</taxon>
    </lineage>
</organism>
<dbReference type="PANTHER" id="PTHR22683">
    <property type="entry name" value="SPORULATION PROTEIN RELATED"/>
    <property type="match status" value="1"/>
</dbReference>
<feature type="domain" description="FtsK" evidence="13">
    <location>
        <begin position="1129"/>
        <end position="1312"/>
    </location>
</feature>
<reference evidence="15" key="1">
    <citation type="submission" date="2016-10" db="EMBL/GenBank/DDBJ databases">
        <authorList>
            <person name="Varghese N."/>
            <person name="Submissions S."/>
        </authorList>
    </citation>
    <scope>NUCLEOTIDE SEQUENCE [LARGE SCALE GENOMIC DNA]</scope>
    <source>
        <strain evidence="15">CGMCC 4.3516</strain>
    </source>
</reference>
<dbReference type="InterPro" id="IPR023836">
    <property type="entry name" value="EccCa-like_Actinobacteria"/>
</dbReference>
<dbReference type="EMBL" id="FNAD01000021">
    <property type="protein sequence ID" value="SDE42471.1"/>
    <property type="molecule type" value="Genomic_DNA"/>
</dbReference>
<feature type="transmembrane region" description="Helical" evidence="12">
    <location>
        <begin position="38"/>
        <end position="56"/>
    </location>
</feature>
<evidence type="ECO:0000313" key="15">
    <source>
        <dbReference type="Proteomes" id="UP000198949"/>
    </source>
</evidence>
<keyword evidence="5 9" id="KW-0547">Nucleotide-binding</keyword>
<feature type="binding site" evidence="9">
    <location>
        <begin position="1146"/>
        <end position="1153"/>
    </location>
    <ligand>
        <name>ATP</name>
        <dbReference type="ChEBI" id="CHEBI:30616"/>
    </ligand>
</feature>
<sequence>MTTKLFRRPPRKRGPQAPRGDILLESPPDMPDPQPKNIAQYLMILPMLAGAAAMAMMMMTRVGTGSSASSGSNTMRIAMGAMMGISMVGMMATSMGGNRAQKKAEFNADRRDYMRYLNQVRRRARKGAERQWRAARWRHPDPKALWSLVGSRRMWERRPKDDDALDVRVGVGKQRMTMKLVPPETKPVEDLEPMTSMALRRFVAAHSNVIDIPRSMKYTEAGRMVLRGDRALVLDNLRAQLAQLAVLHSPDDVIFAVVADNERMPEWHWMKWLPHLQHPSAEDGAGPVRMFYNTTTQLETSLREQLSSRSAWSPGSTAGEGQAQLVVILDGGEVDPTGIIAADGMAGVTVFDFSGYLPRKPGPHIKLYDVTAEEIYTDQAGRRRVLGKPDRLSYNQAEGIARSLSPWRLSLKNAAGATESGDEDASPMANPSSLPEMLGFNDAAALDPAVHWREKPVKDYLKVPIGPGPDGAIVDIDFKESAVGGMGPHGLLIGATGSGKSEVLRTIVGSLIATHSSEELNFILVDFKGGATFAALDELPHVSAVITNLADEIELVDRMADALEGELVRRQEVLRANGNFTNRWEYEKARKAGQPLDPMPTLLIIADEFSEMLVAKPEFINLFLQIGRIGRSIGVHMLLASQRLEEGKLKGLDTFLSYRVALRTFSAQESRTVIGSGAAYELPQAPGHGYLQVGTEDLVRFRAAYVGGTYKPPKRVASRAERIAAVQHKVQRFLPGFVELPPEPEVEEEAEEEDITTAAEAAEDEENEKLSELEVMVNNCLGMGRPAHQVWLPPLAEPPTLDQLLPPLEADPVRGLTPRGFSLNGKLHAVLGEEDRPFEQRRSPFIVDLSGAQGTVAIAGGAQSGKSNMLRSMIASLSLLHTPREIQFYCLDFGGGTLRGIEDLPHVAGVFGRQEEEGVRRTIQEVTSILDDREAFFTANKIDGMGSYRRMKEAGRFQEDPYGDIFLVIDNWMTLREDFEPFVDQVRAIGNRGLAYGVHVMVTCTRWGDIRMNMRDMFGLKLELKLSDNMESEIDRKAAANVPKNRPGRGLSLQKLHILAAVPRIDSIRDGDDLQPGVEDFVKKVKQAWRGQPCPPVRLLPKQLHVADFLKAVDRSKPGIPIGLNEAGLKPVYLDFQTEPHLLVFGDSECGKTNLLRHIARQIQATYTADEAKIIMADYRRGMLEEVSKPTLLDYAMSGKHFEGSVKNLKGPIEKRLPGDKVTPAQLRDRSWWTGPDLYLIVDDYEMVAQRVNPLAGLAELIPQGRDIGFHVIIARRASGASRALMDPIVGQIKSLESPGLLMSGRREEGAIFNKLRPSAQPPGRGTLVRRKDGEQLIQTTLLPPNGTA</sequence>
<dbReference type="NCBIfam" id="TIGR03924">
    <property type="entry name" value="T7SS_EccC_a"/>
    <property type="match status" value="1"/>
</dbReference>
<dbReference type="SMART" id="SM00382">
    <property type="entry name" value="AAA"/>
    <property type="match status" value="3"/>
</dbReference>
<evidence type="ECO:0000256" key="2">
    <source>
        <dbReference type="ARBA" id="ARBA00022475"/>
    </source>
</evidence>
<evidence type="ECO:0000256" key="8">
    <source>
        <dbReference type="ARBA" id="ARBA00023136"/>
    </source>
</evidence>
<dbReference type="NCBIfam" id="TIGR03925">
    <property type="entry name" value="T7SS_EccC_b"/>
    <property type="match status" value="1"/>
</dbReference>
<feature type="domain" description="FtsK" evidence="13">
    <location>
        <begin position="842"/>
        <end position="1033"/>
    </location>
</feature>
<dbReference type="Pfam" id="PF01580">
    <property type="entry name" value="FtsK_SpoIIIE"/>
    <property type="match status" value="3"/>
</dbReference>
<evidence type="ECO:0000256" key="9">
    <source>
        <dbReference type="PROSITE-ProRule" id="PRU00289"/>
    </source>
</evidence>
<feature type="binding site" evidence="9">
    <location>
        <begin position="860"/>
        <end position="867"/>
    </location>
    <ligand>
        <name>ATP</name>
        <dbReference type="ChEBI" id="CHEBI:30616"/>
    </ligand>
</feature>
<keyword evidence="10" id="KW-0175">Coiled coil</keyword>
<evidence type="ECO:0000256" key="12">
    <source>
        <dbReference type="SAM" id="Phobius"/>
    </source>
</evidence>
<keyword evidence="7 12" id="KW-1133">Transmembrane helix</keyword>
<dbReference type="OrthoDB" id="9807790at2"/>
<feature type="domain" description="FtsK" evidence="13">
    <location>
        <begin position="471"/>
        <end position="671"/>
    </location>
</feature>
<dbReference type="InterPro" id="IPR050206">
    <property type="entry name" value="FtsK/SpoIIIE/SftA"/>
</dbReference>
<dbReference type="GO" id="GO:0003677">
    <property type="term" value="F:DNA binding"/>
    <property type="evidence" value="ECO:0007669"/>
    <property type="project" value="InterPro"/>
</dbReference>
<proteinExistence type="predicted"/>
<feature type="compositionally biased region" description="Basic residues" evidence="11">
    <location>
        <begin position="1"/>
        <end position="14"/>
    </location>
</feature>
<accession>A0A1G7CTB9</accession>
<dbReference type="PANTHER" id="PTHR22683:SF1">
    <property type="entry name" value="TYPE VII SECRETION SYSTEM PROTEIN ESSC"/>
    <property type="match status" value="1"/>
</dbReference>
<dbReference type="Gene3D" id="3.40.50.300">
    <property type="entry name" value="P-loop containing nucleotide triphosphate hydrolases"/>
    <property type="match status" value="3"/>
</dbReference>
<dbReference type="InterPro" id="IPR003593">
    <property type="entry name" value="AAA+_ATPase"/>
</dbReference>
<evidence type="ECO:0000259" key="13">
    <source>
        <dbReference type="PROSITE" id="PS50901"/>
    </source>
</evidence>
<evidence type="ECO:0000256" key="1">
    <source>
        <dbReference type="ARBA" id="ARBA00004651"/>
    </source>
</evidence>
<feature type="region of interest" description="Disordered" evidence="11">
    <location>
        <begin position="1"/>
        <end position="33"/>
    </location>
</feature>
<dbReference type="InterPro" id="IPR002543">
    <property type="entry name" value="FtsK_dom"/>
</dbReference>
<feature type="coiled-coil region" evidence="10">
    <location>
        <begin position="748"/>
        <end position="779"/>
    </location>
</feature>
<keyword evidence="15" id="KW-1185">Reference proteome</keyword>
<evidence type="ECO:0000256" key="5">
    <source>
        <dbReference type="ARBA" id="ARBA00022741"/>
    </source>
</evidence>
<gene>
    <name evidence="14" type="ORF">SAMN05216270_12115</name>
</gene>
<evidence type="ECO:0000256" key="10">
    <source>
        <dbReference type="SAM" id="Coils"/>
    </source>
</evidence>
<evidence type="ECO:0000256" key="3">
    <source>
        <dbReference type="ARBA" id="ARBA00022692"/>
    </source>
</evidence>
<keyword evidence="2" id="KW-1003">Cell membrane</keyword>
<keyword evidence="4" id="KW-0677">Repeat</keyword>
<keyword evidence="6 9" id="KW-0067">ATP-binding</keyword>
<name>A0A1G7CTB9_9ACTN</name>
<comment type="subcellular location">
    <subcellularLocation>
        <location evidence="1">Cell membrane</location>
        <topology evidence="1">Multi-pass membrane protein</topology>
    </subcellularLocation>
</comment>
<keyword evidence="3 12" id="KW-0812">Transmembrane</keyword>
<evidence type="ECO:0000313" key="14">
    <source>
        <dbReference type="EMBL" id="SDE42471.1"/>
    </source>
</evidence>
<dbReference type="Proteomes" id="UP000198949">
    <property type="component" value="Unassembled WGS sequence"/>
</dbReference>
<dbReference type="PROSITE" id="PS50901">
    <property type="entry name" value="FTSK"/>
    <property type="match status" value="3"/>
</dbReference>